<dbReference type="InterPro" id="IPR008538">
    <property type="entry name" value="Uma2"/>
</dbReference>
<keyword evidence="2" id="KW-0540">Nuclease</keyword>
<dbReference type="PANTHER" id="PTHR35400:SF3">
    <property type="entry name" value="SLL1072 PROTEIN"/>
    <property type="match status" value="1"/>
</dbReference>
<accession>A0A0X3X7U9</accession>
<dbReference type="EMBL" id="LLZJ01000064">
    <property type="protein sequence ID" value="KUL65208.1"/>
    <property type="molecule type" value="Genomic_DNA"/>
</dbReference>
<name>A0A0X3X7U9_STRVO</name>
<keyword evidence="2" id="KW-0378">Hydrolase</keyword>
<dbReference type="PANTHER" id="PTHR35400">
    <property type="entry name" value="SLR1083 PROTEIN"/>
    <property type="match status" value="1"/>
</dbReference>
<sequence length="193" mass="22346">MTTAWDALPPWMLPPRQSGWEADDLDNAPDLPRHTELIDGALIFMMSPQRSWHARVVTRLTTALDDQAPEGFVIDREMTVKLNEKNRPEPDVLAVTTPYDPDRTYYLPDQVALAIEVVSDESADRDRSLKPFKYAQADIRHYWRVEEENGLPVIHTYELDDTTRAYVATHIYRERLKTTVPFGIDIDLLRLVR</sequence>
<dbReference type="CDD" id="cd06260">
    <property type="entry name" value="DUF820-like"/>
    <property type="match status" value="1"/>
</dbReference>
<dbReference type="GeneID" id="97437293"/>
<dbReference type="SUPFAM" id="SSF52980">
    <property type="entry name" value="Restriction endonuclease-like"/>
    <property type="match status" value="1"/>
</dbReference>
<feature type="domain" description="Putative restriction endonuclease" evidence="1">
    <location>
        <begin position="33"/>
        <end position="160"/>
    </location>
</feature>
<reference evidence="3" key="1">
    <citation type="submission" date="2015-10" db="EMBL/GenBank/DDBJ databases">
        <authorList>
            <person name="Ju K.-S."/>
            <person name="Doroghazi J.R."/>
            <person name="Metcalf W.W."/>
        </authorList>
    </citation>
    <scope>NUCLEOTIDE SEQUENCE [LARGE SCALE GENOMIC DNA]</scope>
    <source>
        <strain evidence="3">NRRL F-8817</strain>
    </source>
</reference>
<dbReference type="InterPro" id="IPR012296">
    <property type="entry name" value="Nuclease_put_TT1808"/>
</dbReference>
<dbReference type="Proteomes" id="UP000053413">
    <property type="component" value="Unassembled WGS sequence"/>
</dbReference>
<evidence type="ECO:0000259" key="1">
    <source>
        <dbReference type="Pfam" id="PF05685"/>
    </source>
</evidence>
<evidence type="ECO:0000313" key="3">
    <source>
        <dbReference type="Proteomes" id="UP000053413"/>
    </source>
</evidence>
<dbReference type="RefSeq" id="WP_059142935.1">
    <property type="nucleotide sequence ID" value="NZ_LLZJ01000064.1"/>
</dbReference>
<proteinExistence type="predicted"/>
<dbReference type="Gene3D" id="3.90.1570.10">
    <property type="entry name" value="tt1808, chain A"/>
    <property type="match status" value="1"/>
</dbReference>
<evidence type="ECO:0000313" key="2">
    <source>
        <dbReference type="EMBL" id="KUL65208.1"/>
    </source>
</evidence>
<dbReference type="InterPro" id="IPR011335">
    <property type="entry name" value="Restrct_endonuc-II-like"/>
</dbReference>
<dbReference type="GO" id="GO:0004519">
    <property type="term" value="F:endonuclease activity"/>
    <property type="evidence" value="ECO:0007669"/>
    <property type="project" value="UniProtKB-KW"/>
</dbReference>
<keyword evidence="2" id="KW-0255">Endonuclease</keyword>
<gene>
    <name evidence="2" type="ORF">ADL28_07480</name>
</gene>
<organism evidence="2 3">
    <name type="scientific">Streptomyces violaceusniger</name>
    <dbReference type="NCBI Taxonomy" id="68280"/>
    <lineage>
        <taxon>Bacteria</taxon>
        <taxon>Bacillati</taxon>
        <taxon>Actinomycetota</taxon>
        <taxon>Actinomycetes</taxon>
        <taxon>Kitasatosporales</taxon>
        <taxon>Streptomycetaceae</taxon>
        <taxon>Streptomyces</taxon>
        <taxon>Streptomyces violaceusniger group</taxon>
    </lineage>
</organism>
<protein>
    <submittedName>
        <fullName evidence="2">Restriction endonuclease</fullName>
    </submittedName>
</protein>
<comment type="caution">
    <text evidence="2">The sequence shown here is derived from an EMBL/GenBank/DDBJ whole genome shotgun (WGS) entry which is preliminary data.</text>
</comment>
<dbReference type="Pfam" id="PF05685">
    <property type="entry name" value="Uma2"/>
    <property type="match status" value="1"/>
</dbReference>
<dbReference type="AlphaFoldDB" id="A0A0X3X7U9"/>